<dbReference type="PANTHER" id="PTHR13162">
    <property type="entry name" value="CCR4-NOT TRANSCRIPTION COMPLEX"/>
    <property type="match status" value="1"/>
</dbReference>
<name>A0A4S4E4J2_CAMSN</name>
<dbReference type="GO" id="GO:0030015">
    <property type="term" value="C:CCR4-NOT core complex"/>
    <property type="evidence" value="ECO:0007669"/>
    <property type="project" value="InterPro"/>
</dbReference>
<comment type="caution">
    <text evidence="1">The sequence shown here is derived from an EMBL/GenBank/DDBJ whole genome shotgun (WGS) entry which is preliminary data.</text>
</comment>
<accession>A0A4S4E4J2</accession>
<dbReference type="GO" id="GO:0060090">
    <property type="term" value="F:molecular adaptor activity"/>
    <property type="evidence" value="ECO:0007669"/>
    <property type="project" value="TreeGrafter"/>
</dbReference>
<organism evidence="1 2">
    <name type="scientific">Camellia sinensis var. sinensis</name>
    <name type="common">China tea</name>
    <dbReference type="NCBI Taxonomy" id="542762"/>
    <lineage>
        <taxon>Eukaryota</taxon>
        <taxon>Viridiplantae</taxon>
        <taxon>Streptophyta</taxon>
        <taxon>Embryophyta</taxon>
        <taxon>Tracheophyta</taxon>
        <taxon>Spermatophyta</taxon>
        <taxon>Magnoliopsida</taxon>
        <taxon>eudicotyledons</taxon>
        <taxon>Gunneridae</taxon>
        <taxon>Pentapetalae</taxon>
        <taxon>asterids</taxon>
        <taxon>Ericales</taxon>
        <taxon>Theaceae</taxon>
        <taxon>Camellia</taxon>
    </lineage>
</organism>
<dbReference type="EMBL" id="SDRB02007903">
    <property type="protein sequence ID" value="THG10414.1"/>
    <property type="molecule type" value="Genomic_DNA"/>
</dbReference>
<dbReference type="STRING" id="542762.A0A4S4E4J2"/>
<dbReference type="PANTHER" id="PTHR13162:SF8">
    <property type="entry name" value="CCR4-NOT TRANSCRIPTION COMPLEX SUBUNIT 1"/>
    <property type="match status" value="1"/>
</dbReference>
<dbReference type="GO" id="GO:0000932">
    <property type="term" value="C:P-body"/>
    <property type="evidence" value="ECO:0007669"/>
    <property type="project" value="TreeGrafter"/>
</dbReference>
<proteinExistence type="predicted"/>
<dbReference type="Proteomes" id="UP000306102">
    <property type="component" value="Unassembled WGS sequence"/>
</dbReference>
<reference evidence="1 2" key="1">
    <citation type="journal article" date="2018" name="Proc. Natl. Acad. Sci. U.S.A.">
        <title>Draft genome sequence of Camellia sinensis var. sinensis provides insights into the evolution of the tea genome and tea quality.</title>
        <authorList>
            <person name="Wei C."/>
            <person name="Yang H."/>
            <person name="Wang S."/>
            <person name="Zhao J."/>
            <person name="Liu C."/>
            <person name="Gao L."/>
            <person name="Xia E."/>
            <person name="Lu Y."/>
            <person name="Tai Y."/>
            <person name="She G."/>
            <person name="Sun J."/>
            <person name="Cao H."/>
            <person name="Tong W."/>
            <person name="Gao Q."/>
            <person name="Li Y."/>
            <person name="Deng W."/>
            <person name="Jiang X."/>
            <person name="Wang W."/>
            <person name="Chen Q."/>
            <person name="Zhang S."/>
            <person name="Li H."/>
            <person name="Wu J."/>
            <person name="Wang P."/>
            <person name="Li P."/>
            <person name="Shi C."/>
            <person name="Zheng F."/>
            <person name="Jian J."/>
            <person name="Huang B."/>
            <person name="Shan D."/>
            <person name="Shi M."/>
            <person name="Fang C."/>
            <person name="Yue Y."/>
            <person name="Li F."/>
            <person name="Li D."/>
            <person name="Wei S."/>
            <person name="Han B."/>
            <person name="Jiang C."/>
            <person name="Yin Y."/>
            <person name="Xia T."/>
            <person name="Zhang Z."/>
            <person name="Bennetzen J.L."/>
            <person name="Zhao S."/>
            <person name="Wan X."/>
        </authorList>
    </citation>
    <scope>NUCLEOTIDE SEQUENCE [LARGE SCALE GENOMIC DNA]</scope>
    <source>
        <strain evidence="2">cv. Shuchazao</strain>
        <tissue evidence="1">Leaf</tissue>
    </source>
</reference>
<protein>
    <submittedName>
        <fullName evidence="1">Uncharacterized protein</fullName>
    </submittedName>
</protein>
<evidence type="ECO:0000313" key="2">
    <source>
        <dbReference type="Proteomes" id="UP000306102"/>
    </source>
</evidence>
<dbReference type="AlphaFoldDB" id="A0A4S4E4J2"/>
<sequence length="375" mass="41998">MVISEQLLTDFCDELHLWVFEKIGIGLALADSENVEIRTSGQNFCMGQIEELWRNSAVIDSSEQIQNIIMFLIRSEGLSKHVDSFMQLLSLMEPKERTPLILALLLSDDFYDARNTEIFYGCRENEFDAILAEMVSETSMADIMSELGNGCTVDASHCNEVLSLFLPLTEATVSRILGTITRTHTGLEDNQNCCLTLYSAIGSSATCEASCLSSWNVHVLVDLIKQLAPNINWINVVENLDHESFYIPKFVFLWACANGWKVNEVPHGLANHAWLSLDLLEVLCQLAERGQAKYVRQILELPLKQCPELLLLGIAQINTPYNLLQWEVFSTVFPIIVGDAAGSGIMLQLWQSNTKLVLRGFIDTMKTDQGNIVTT</sequence>
<evidence type="ECO:0000313" key="1">
    <source>
        <dbReference type="EMBL" id="THG10414.1"/>
    </source>
</evidence>
<dbReference type="GO" id="GO:0017148">
    <property type="term" value="P:negative regulation of translation"/>
    <property type="evidence" value="ECO:0007669"/>
    <property type="project" value="InterPro"/>
</dbReference>
<dbReference type="InterPro" id="IPR040398">
    <property type="entry name" value="Not1"/>
</dbReference>
<gene>
    <name evidence="1" type="ORF">TEA_025185</name>
</gene>
<dbReference type="GO" id="GO:0000288">
    <property type="term" value="P:nuclear-transcribed mRNA catabolic process, deadenylation-dependent decay"/>
    <property type="evidence" value="ECO:0007669"/>
    <property type="project" value="TreeGrafter"/>
</dbReference>
<keyword evidence="2" id="KW-1185">Reference proteome</keyword>